<dbReference type="InterPro" id="IPR050297">
    <property type="entry name" value="LipidA_mod_glycosyltrf_83"/>
</dbReference>
<dbReference type="AlphaFoldDB" id="A0A428JGE9"/>
<feature type="transmembrane region" description="Helical" evidence="8">
    <location>
        <begin position="109"/>
        <end position="128"/>
    </location>
</feature>
<reference evidence="10 11" key="1">
    <citation type="submission" date="2018-12" db="EMBL/GenBank/DDBJ databases">
        <authorList>
            <person name="Feng G."/>
            <person name="Zhu H."/>
        </authorList>
    </citation>
    <scope>NUCLEOTIDE SEQUENCE [LARGE SCALE GENOMIC DNA]</scope>
    <source>
        <strain evidence="10 11">9PBR-2</strain>
    </source>
</reference>
<dbReference type="Pfam" id="PF13231">
    <property type="entry name" value="PMT_2"/>
    <property type="match status" value="1"/>
</dbReference>
<keyword evidence="3" id="KW-0328">Glycosyltransferase</keyword>
<evidence type="ECO:0000256" key="5">
    <source>
        <dbReference type="ARBA" id="ARBA00022692"/>
    </source>
</evidence>
<feature type="transmembrane region" description="Helical" evidence="8">
    <location>
        <begin position="48"/>
        <end position="69"/>
    </location>
</feature>
<comment type="subcellular location">
    <subcellularLocation>
        <location evidence="1">Cell membrane</location>
        <topology evidence="1">Multi-pass membrane protein</topology>
    </subcellularLocation>
</comment>
<keyword evidence="7 8" id="KW-0472">Membrane</keyword>
<evidence type="ECO:0000256" key="1">
    <source>
        <dbReference type="ARBA" id="ARBA00004651"/>
    </source>
</evidence>
<dbReference type="GO" id="GO:0005886">
    <property type="term" value="C:plasma membrane"/>
    <property type="evidence" value="ECO:0007669"/>
    <property type="project" value="UniProtKB-SubCell"/>
</dbReference>
<evidence type="ECO:0000256" key="6">
    <source>
        <dbReference type="ARBA" id="ARBA00022989"/>
    </source>
</evidence>
<feature type="transmembrane region" description="Helical" evidence="8">
    <location>
        <begin position="307"/>
        <end position="324"/>
    </location>
</feature>
<evidence type="ECO:0000313" key="10">
    <source>
        <dbReference type="EMBL" id="RSK31807.1"/>
    </source>
</evidence>
<feature type="transmembrane region" description="Helical" evidence="8">
    <location>
        <begin position="282"/>
        <end position="301"/>
    </location>
</feature>
<dbReference type="GO" id="GO:0009103">
    <property type="term" value="P:lipopolysaccharide biosynthetic process"/>
    <property type="evidence" value="ECO:0007669"/>
    <property type="project" value="UniProtKB-ARBA"/>
</dbReference>
<dbReference type="OrthoDB" id="9813729at2"/>
<protein>
    <submittedName>
        <fullName evidence="10">Glycosyl transferase</fullName>
    </submittedName>
</protein>
<dbReference type="PANTHER" id="PTHR33908:SF11">
    <property type="entry name" value="MEMBRANE PROTEIN"/>
    <property type="match status" value="1"/>
</dbReference>
<evidence type="ECO:0000256" key="4">
    <source>
        <dbReference type="ARBA" id="ARBA00022679"/>
    </source>
</evidence>
<keyword evidence="11" id="KW-1185">Reference proteome</keyword>
<feature type="domain" description="Glycosyltransferase RgtA/B/C/D-like" evidence="9">
    <location>
        <begin position="92"/>
        <end position="249"/>
    </location>
</feature>
<evidence type="ECO:0000256" key="7">
    <source>
        <dbReference type="ARBA" id="ARBA00023136"/>
    </source>
</evidence>
<evidence type="ECO:0000256" key="3">
    <source>
        <dbReference type="ARBA" id="ARBA00022676"/>
    </source>
</evidence>
<organism evidence="10 11">
    <name type="scientific">Hymenobacter metallilatus</name>
    <dbReference type="NCBI Taxonomy" id="2493666"/>
    <lineage>
        <taxon>Bacteria</taxon>
        <taxon>Pseudomonadati</taxon>
        <taxon>Bacteroidota</taxon>
        <taxon>Cytophagia</taxon>
        <taxon>Cytophagales</taxon>
        <taxon>Hymenobacteraceae</taxon>
        <taxon>Hymenobacter</taxon>
    </lineage>
</organism>
<sequence>MMPSGSCSSTCFSTPPACTTTWSTSGCPRNYRGLSGGCYIEAMKPSRLLPLLLALLKFVSSMLLASPAYELHRDEYLYLNYGQHLAWGYLEVPPLTALQSWLTLALGGGWFWVKFWPVLWGSLTVYVVARAAQRLGGGSWAVALAGLCYLVGAYARLNFLFQPNSFEVLAFTAVCYLLIRYQQDARPRWWLGIGALLGLALLNKYSALFFIAALGLAVLLTPLRRALATRDFWLGATLALLLWLPNLLWQLQHGIPFRHHMELLHDTQLVNVSAADFWQDQLLMNLPGLWVWAAGLVALLVGSLRPYRAVGLVFCGGLLLLTLLHGKNYYTLGYYPILLAAGAVWWEQRWAERPKAARILRPALLLLPLLLALPVLPLLFTLEPPARMQALGPRYQSTGAFRWEDGRNHTLPQDFADMLGWRELADKTWAAYQTLPAATRAHTLVLAANYGQAGAINYYNRHRSMPVAHSFNGSYLFWQNQMPAQPWLYVLLIDDEPDNLTAHFRSFCRVGEVRNPYARERGTAILLGTGPDSALVQRIGQERRQGLAEWGEF</sequence>
<name>A0A428JGE9_9BACT</name>
<keyword evidence="6 8" id="KW-1133">Transmembrane helix</keyword>
<feature type="transmembrane region" description="Helical" evidence="8">
    <location>
        <begin position="329"/>
        <end position="347"/>
    </location>
</feature>
<dbReference type="PANTHER" id="PTHR33908">
    <property type="entry name" value="MANNOSYLTRANSFERASE YKCB-RELATED"/>
    <property type="match status" value="1"/>
</dbReference>
<evidence type="ECO:0000259" key="9">
    <source>
        <dbReference type="Pfam" id="PF13231"/>
    </source>
</evidence>
<dbReference type="InterPro" id="IPR038731">
    <property type="entry name" value="RgtA/B/C-like"/>
</dbReference>
<proteinExistence type="predicted"/>
<evidence type="ECO:0000256" key="2">
    <source>
        <dbReference type="ARBA" id="ARBA00022475"/>
    </source>
</evidence>
<dbReference type="GO" id="GO:0016763">
    <property type="term" value="F:pentosyltransferase activity"/>
    <property type="evidence" value="ECO:0007669"/>
    <property type="project" value="TreeGrafter"/>
</dbReference>
<feature type="transmembrane region" description="Helical" evidence="8">
    <location>
        <begin position="191"/>
        <end position="220"/>
    </location>
</feature>
<accession>A0A428JGE9</accession>
<feature type="transmembrane region" description="Helical" evidence="8">
    <location>
        <begin position="232"/>
        <end position="251"/>
    </location>
</feature>
<evidence type="ECO:0000313" key="11">
    <source>
        <dbReference type="Proteomes" id="UP000280066"/>
    </source>
</evidence>
<feature type="transmembrane region" description="Helical" evidence="8">
    <location>
        <begin position="135"/>
        <end position="155"/>
    </location>
</feature>
<feature type="transmembrane region" description="Helical" evidence="8">
    <location>
        <begin position="359"/>
        <end position="380"/>
    </location>
</feature>
<keyword evidence="4 10" id="KW-0808">Transferase</keyword>
<keyword evidence="5 8" id="KW-0812">Transmembrane</keyword>
<keyword evidence="2" id="KW-1003">Cell membrane</keyword>
<evidence type="ECO:0000256" key="8">
    <source>
        <dbReference type="SAM" id="Phobius"/>
    </source>
</evidence>
<dbReference type="Proteomes" id="UP000280066">
    <property type="component" value="Unassembled WGS sequence"/>
</dbReference>
<gene>
    <name evidence="10" type="ORF">EI290_13370</name>
</gene>
<comment type="caution">
    <text evidence="10">The sequence shown here is derived from an EMBL/GenBank/DDBJ whole genome shotgun (WGS) entry which is preliminary data.</text>
</comment>
<dbReference type="EMBL" id="RWIS01000008">
    <property type="protein sequence ID" value="RSK31807.1"/>
    <property type="molecule type" value="Genomic_DNA"/>
</dbReference>